<dbReference type="RefSeq" id="WP_066137217.1">
    <property type="nucleotide sequence ID" value="NZ_CP014527.1"/>
</dbReference>
<keyword evidence="1" id="KW-0614">Plasmid</keyword>
<organism evidence="1 2">
    <name type="scientific">Haematospirillum jordaniae</name>
    <dbReference type="NCBI Taxonomy" id="1549855"/>
    <lineage>
        <taxon>Bacteria</taxon>
        <taxon>Pseudomonadati</taxon>
        <taxon>Pseudomonadota</taxon>
        <taxon>Alphaproteobacteria</taxon>
        <taxon>Rhodospirillales</taxon>
        <taxon>Novispirillaceae</taxon>
        <taxon>Haematospirillum</taxon>
    </lineage>
</organism>
<protein>
    <submittedName>
        <fullName evidence="1">Uncharacterized protein</fullName>
    </submittedName>
</protein>
<sequence>MAIARKPQKTEVGSDVDVDALINRGGSVAQVNQPASDVTLPAEKQVALRIPVNMLGGIDSRLKKRAVRIPRHTWILEAIAEKLEREEQDQIT</sequence>
<accession>A0A143DGM1</accession>
<proteinExistence type="predicted"/>
<geneLocation type="plasmid" evidence="1 2">
    <name>unnamed 2</name>
</geneLocation>
<evidence type="ECO:0000313" key="1">
    <source>
        <dbReference type="EMBL" id="AMW35855.1"/>
    </source>
</evidence>
<dbReference type="Proteomes" id="UP000076066">
    <property type="component" value="Plasmid unnamed 2"/>
</dbReference>
<dbReference type="OrthoDB" id="7997911at2"/>
<evidence type="ECO:0000313" key="2">
    <source>
        <dbReference type="Proteomes" id="UP000076066"/>
    </source>
</evidence>
<name>A0A143DGM1_9PROT</name>
<reference evidence="1 2" key="1">
    <citation type="submission" date="2016-02" db="EMBL/GenBank/DDBJ databases">
        <title>Complete Genome of H5569, the type strain of the newly described species Haematospirillium jordaniae.</title>
        <authorList>
            <person name="Nicholson A.C."/>
            <person name="Humrighouse B.W."/>
            <person name="Loparov V."/>
            <person name="McQuiston J.R."/>
        </authorList>
    </citation>
    <scope>NUCLEOTIDE SEQUENCE [LARGE SCALE GENOMIC DNA]</scope>
    <source>
        <strain evidence="1 2">H5569</strain>
        <plasmid evidence="2">Plasmid unnamed 2</plasmid>
    </source>
</reference>
<keyword evidence="2" id="KW-1185">Reference proteome</keyword>
<dbReference type="AlphaFoldDB" id="A0A143DGM1"/>
<dbReference type="KEGG" id="hjo:AY555_10820"/>
<dbReference type="EMBL" id="CP014527">
    <property type="protein sequence ID" value="AMW35855.1"/>
    <property type="molecule type" value="Genomic_DNA"/>
</dbReference>
<dbReference type="GeneID" id="53317641"/>
<gene>
    <name evidence="1" type="ORF">AY555_10820</name>
</gene>